<dbReference type="GO" id="GO:0003677">
    <property type="term" value="F:DNA binding"/>
    <property type="evidence" value="ECO:0007669"/>
    <property type="project" value="UniProtKB-ARBA"/>
</dbReference>
<dbReference type="EMBL" id="JBFDAA010000001">
    <property type="protein sequence ID" value="KAL1140653.1"/>
    <property type="molecule type" value="Genomic_DNA"/>
</dbReference>
<dbReference type="SUPFAM" id="SSF48150">
    <property type="entry name" value="DNA-glycosylase"/>
    <property type="match status" value="1"/>
</dbReference>
<dbReference type="AlphaFoldDB" id="A0ABD0ZED4"/>
<sequence length="193" mass="22728">MEDTSETIPCEVNIKNFHRRPGRLYKISGSSKALVKSKYFSEIKNHRDPNWIPPRSPYALIQEDLYSNPWQLLIATVFLTKTTAQRAIPQILKFLARWPVPEELVNASYDEVLSFFTPLGLEFLRTETVIRFTREYLEKDWMYPSELHGIGKYGNDSYRIFCINEWREVAPDDIPLTMYRNWLMENAEELGIS</sequence>
<organism evidence="3 4">
    <name type="scientific">Ranatra chinensis</name>
    <dbReference type="NCBI Taxonomy" id="642074"/>
    <lineage>
        <taxon>Eukaryota</taxon>
        <taxon>Metazoa</taxon>
        <taxon>Ecdysozoa</taxon>
        <taxon>Arthropoda</taxon>
        <taxon>Hexapoda</taxon>
        <taxon>Insecta</taxon>
        <taxon>Pterygota</taxon>
        <taxon>Neoptera</taxon>
        <taxon>Paraneoptera</taxon>
        <taxon>Hemiptera</taxon>
        <taxon>Heteroptera</taxon>
        <taxon>Panheteroptera</taxon>
        <taxon>Nepomorpha</taxon>
        <taxon>Nepidae</taxon>
        <taxon>Ranatrinae</taxon>
        <taxon>Ranatra</taxon>
    </lineage>
</organism>
<evidence type="ECO:0000256" key="1">
    <source>
        <dbReference type="ARBA" id="ARBA00004123"/>
    </source>
</evidence>
<accession>A0ABD0ZED4</accession>
<keyword evidence="2" id="KW-0539">Nucleus</keyword>
<dbReference type="PANTHER" id="PTHR15074">
    <property type="entry name" value="METHYL-CPG-BINDING PROTEIN"/>
    <property type="match status" value="1"/>
</dbReference>
<dbReference type="InterPro" id="IPR011257">
    <property type="entry name" value="DNA_glycosylase"/>
</dbReference>
<comment type="subcellular location">
    <subcellularLocation>
        <location evidence="1">Nucleus</location>
    </subcellularLocation>
</comment>
<name>A0ABD0ZED4_9HEMI</name>
<dbReference type="PANTHER" id="PTHR15074:SF0">
    <property type="entry name" value="METHYL-CPG-BINDING DOMAIN PROTEIN 4-LIKE PROTEIN"/>
    <property type="match status" value="1"/>
</dbReference>
<reference evidence="3 4" key="1">
    <citation type="submission" date="2024-07" db="EMBL/GenBank/DDBJ databases">
        <title>Chromosome-level genome assembly of the water stick insect Ranatra chinensis (Heteroptera: Nepidae).</title>
        <authorList>
            <person name="Liu X."/>
        </authorList>
    </citation>
    <scope>NUCLEOTIDE SEQUENCE [LARGE SCALE GENOMIC DNA]</scope>
    <source>
        <strain evidence="3">Cailab_2021Rc</strain>
        <tissue evidence="3">Muscle</tissue>
    </source>
</reference>
<evidence type="ECO:0000313" key="3">
    <source>
        <dbReference type="EMBL" id="KAL1140653.1"/>
    </source>
</evidence>
<comment type="caution">
    <text evidence="3">The sequence shown here is derived from an EMBL/GenBank/DDBJ whole genome shotgun (WGS) entry which is preliminary data.</text>
</comment>
<dbReference type="GO" id="GO:0005634">
    <property type="term" value="C:nucleus"/>
    <property type="evidence" value="ECO:0007669"/>
    <property type="project" value="UniProtKB-SubCell"/>
</dbReference>
<keyword evidence="4" id="KW-1185">Reference proteome</keyword>
<evidence type="ECO:0000313" key="4">
    <source>
        <dbReference type="Proteomes" id="UP001558652"/>
    </source>
</evidence>
<proteinExistence type="predicted"/>
<gene>
    <name evidence="3" type="ORF">AAG570_000583</name>
</gene>
<dbReference type="InterPro" id="IPR045138">
    <property type="entry name" value="MeCP2/MBD4"/>
</dbReference>
<dbReference type="FunFam" id="1.10.340.30:FF:000042">
    <property type="entry name" value="Methyl-CpG-binding domain protein 4"/>
    <property type="match status" value="1"/>
</dbReference>
<protein>
    <recommendedName>
        <fullName evidence="5">HhH-GPD domain-containing protein</fullName>
    </recommendedName>
</protein>
<evidence type="ECO:0008006" key="5">
    <source>
        <dbReference type="Google" id="ProtNLM"/>
    </source>
</evidence>
<dbReference type="Proteomes" id="UP001558652">
    <property type="component" value="Unassembled WGS sequence"/>
</dbReference>
<evidence type="ECO:0000256" key="2">
    <source>
        <dbReference type="ARBA" id="ARBA00023242"/>
    </source>
</evidence>
<dbReference type="Gene3D" id="1.10.340.30">
    <property type="entry name" value="Hypothetical protein, domain 2"/>
    <property type="match status" value="1"/>
</dbReference>